<keyword evidence="7 11" id="KW-0418">Kinase</keyword>
<reference evidence="12" key="1">
    <citation type="submission" date="2022-10" db="EMBL/GenBank/DDBJ databases">
        <title>Genome assembly of Lactococcus garvieae isolates from cricket gut.</title>
        <authorList>
            <person name="Luecke A.R."/>
            <person name="Brown A.M.V."/>
            <person name="Wakeman C.A."/>
        </authorList>
    </citation>
    <scope>NUCLEOTIDE SEQUENCE</scope>
    <source>
        <strain evidence="12">Alexii-11_2</strain>
    </source>
</reference>
<evidence type="ECO:0000256" key="2">
    <source>
        <dbReference type="ARBA" id="ARBA00001946"/>
    </source>
</evidence>
<dbReference type="Gene3D" id="3.40.1190.20">
    <property type="match status" value="1"/>
</dbReference>
<gene>
    <name evidence="11 12" type="primary">thiM</name>
    <name evidence="12" type="ORF">OF801_06195</name>
</gene>
<evidence type="ECO:0000256" key="3">
    <source>
        <dbReference type="ARBA" id="ARBA00004868"/>
    </source>
</evidence>
<dbReference type="GO" id="GO:0005524">
    <property type="term" value="F:ATP binding"/>
    <property type="evidence" value="ECO:0007669"/>
    <property type="project" value="UniProtKB-UniRule"/>
</dbReference>
<dbReference type="GO" id="GO:0004417">
    <property type="term" value="F:hydroxyethylthiazole kinase activity"/>
    <property type="evidence" value="ECO:0007669"/>
    <property type="project" value="UniProtKB-UniRule"/>
</dbReference>
<evidence type="ECO:0000256" key="8">
    <source>
        <dbReference type="ARBA" id="ARBA00022840"/>
    </source>
</evidence>
<sequence>MSTLTEIRHQKPLILSLTNSVTIQRVADLVSFLGASPLMSSEKDEIKDLLTLASVLVLNTGTLSQEDVPLFIVAGRLANEKGIPVVLDPVAVHVPYRAKIMKQLLSEIHFDIIRGNASEIAWFAEEEEKSKGIDSLATTISSNNAKSAAKKTNAVIVQTGQTDVITDGNHLHYVKTSSKLFEINVGCGDMLTAAIATFSATNSHLLEASYEATKFFSESGIQAERQVKGLPGDFITALLNNIYCSSKKAGLRK</sequence>
<keyword evidence="4 11" id="KW-0808">Transferase</keyword>
<comment type="catalytic activity">
    <reaction evidence="1 11">
        <text>5-(2-hydroxyethyl)-4-methylthiazole + ATP = 4-methyl-5-(2-phosphooxyethyl)-thiazole + ADP + H(+)</text>
        <dbReference type="Rhea" id="RHEA:24212"/>
        <dbReference type="ChEBI" id="CHEBI:15378"/>
        <dbReference type="ChEBI" id="CHEBI:17957"/>
        <dbReference type="ChEBI" id="CHEBI:30616"/>
        <dbReference type="ChEBI" id="CHEBI:58296"/>
        <dbReference type="ChEBI" id="CHEBI:456216"/>
        <dbReference type="EC" id="2.7.1.50"/>
    </reaction>
</comment>
<evidence type="ECO:0000256" key="7">
    <source>
        <dbReference type="ARBA" id="ARBA00022777"/>
    </source>
</evidence>
<accession>A0AA46TUU4</accession>
<organism evidence="12 13">
    <name type="scientific">Lactococcus garvieae</name>
    <dbReference type="NCBI Taxonomy" id="1363"/>
    <lineage>
        <taxon>Bacteria</taxon>
        <taxon>Bacillati</taxon>
        <taxon>Bacillota</taxon>
        <taxon>Bacilli</taxon>
        <taxon>Lactobacillales</taxon>
        <taxon>Streptococcaceae</taxon>
        <taxon>Lactococcus</taxon>
    </lineage>
</organism>
<dbReference type="Pfam" id="PF02110">
    <property type="entry name" value="HK"/>
    <property type="match status" value="1"/>
</dbReference>
<proteinExistence type="inferred from homology"/>
<dbReference type="PIRSF" id="PIRSF000513">
    <property type="entry name" value="Thz_kinase"/>
    <property type="match status" value="1"/>
</dbReference>
<evidence type="ECO:0000313" key="12">
    <source>
        <dbReference type="EMBL" id="UYT09575.1"/>
    </source>
</evidence>
<feature type="binding site" evidence="11">
    <location>
        <position position="159"/>
    </location>
    <ligand>
        <name>ATP</name>
        <dbReference type="ChEBI" id="CHEBI:30616"/>
    </ligand>
</feature>
<feature type="binding site" evidence="11">
    <location>
        <position position="114"/>
    </location>
    <ligand>
        <name>ATP</name>
        <dbReference type="ChEBI" id="CHEBI:30616"/>
    </ligand>
</feature>
<feature type="binding site" evidence="11">
    <location>
        <position position="186"/>
    </location>
    <ligand>
        <name>substrate</name>
    </ligand>
</feature>
<dbReference type="AlphaFoldDB" id="A0AA46TUU4"/>
<evidence type="ECO:0000256" key="11">
    <source>
        <dbReference type="HAMAP-Rule" id="MF_00228"/>
    </source>
</evidence>
<dbReference type="GO" id="GO:0009229">
    <property type="term" value="P:thiamine diphosphate biosynthetic process"/>
    <property type="evidence" value="ECO:0007669"/>
    <property type="project" value="UniProtKB-UniRule"/>
</dbReference>
<comment type="function">
    <text evidence="11">Catalyzes the phosphorylation of the hydroxyl group of 4-methyl-5-beta-hydroxyethylthiazole (THZ).</text>
</comment>
<evidence type="ECO:0000256" key="10">
    <source>
        <dbReference type="ARBA" id="ARBA00022977"/>
    </source>
</evidence>
<keyword evidence="9 11" id="KW-0460">Magnesium</keyword>
<evidence type="ECO:0000256" key="4">
    <source>
        <dbReference type="ARBA" id="ARBA00022679"/>
    </source>
</evidence>
<feature type="binding site" evidence="11">
    <location>
        <position position="39"/>
    </location>
    <ligand>
        <name>substrate</name>
    </ligand>
</feature>
<dbReference type="PRINTS" id="PR01099">
    <property type="entry name" value="HYETHTZKNASE"/>
</dbReference>
<dbReference type="CDD" id="cd01170">
    <property type="entry name" value="THZ_kinase"/>
    <property type="match status" value="1"/>
</dbReference>
<evidence type="ECO:0000313" key="13">
    <source>
        <dbReference type="Proteomes" id="UP001164042"/>
    </source>
</evidence>
<comment type="pathway">
    <text evidence="3 11">Cofactor biosynthesis; thiamine diphosphate biosynthesis; 4-methyl-5-(2-phosphoethyl)-thiazole from 5-(2-hydroxyethyl)-4-methylthiazole: step 1/1.</text>
</comment>
<evidence type="ECO:0000256" key="1">
    <source>
        <dbReference type="ARBA" id="ARBA00001771"/>
    </source>
</evidence>
<evidence type="ECO:0000256" key="5">
    <source>
        <dbReference type="ARBA" id="ARBA00022723"/>
    </source>
</evidence>
<dbReference type="EC" id="2.7.1.50" evidence="11"/>
<dbReference type="InterPro" id="IPR000417">
    <property type="entry name" value="Hyethyz_kinase"/>
</dbReference>
<dbReference type="EMBL" id="CP109635">
    <property type="protein sequence ID" value="UYT09575.1"/>
    <property type="molecule type" value="Genomic_DNA"/>
</dbReference>
<dbReference type="Proteomes" id="UP001164042">
    <property type="component" value="Chromosome"/>
</dbReference>
<evidence type="ECO:0000256" key="6">
    <source>
        <dbReference type="ARBA" id="ARBA00022741"/>
    </source>
</evidence>
<dbReference type="InterPro" id="IPR029056">
    <property type="entry name" value="Ribokinase-like"/>
</dbReference>
<evidence type="ECO:0000256" key="9">
    <source>
        <dbReference type="ARBA" id="ARBA00022842"/>
    </source>
</evidence>
<dbReference type="RefSeq" id="WP_019293916.1">
    <property type="nucleotide sequence ID" value="NZ_CP109635.1"/>
</dbReference>
<keyword evidence="10 11" id="KW-0784">Thiamine biosynthesis</keyword>
<protein>
    <recommendedName>
        <fullName evidence="11">Hydroxyethylthiazole kinase</fullName>
        <ecNumber evidence="11">2.7.1.50</ecNumber>
    </recommendedName>
    <alternativeName>
        <fullName evidence="11">4-methyl-5-beta-hydroxyethylthiazole kinase</fullName>
        <shortName evidence="11">TH kinase</shortName>
        <shortName evidence="11">Thz kinase</shortName>
    </alternativeName>
</protein>
<dbReference type="HAMAP" id="MF_00228">
    <property type="entry name" value="Thz_kinase"/>
    <property type="match status" value="1"/>
</dbReference>
<comment type="similarity">
    <text evidence="11">Belongs to the Thz kinase family.</text>
</comment>
<dbReference type="GO" id="GO:0009228">
    <property type="term" value="P:thiamine biosynthetic process"/>
    <property type="evidence" value="ECO:0007669"/>
    <property type="project" value="UniProtKB-KW"/>
</dbReference>
<comment type="cofactor">
    <cofactor evidence="2 11">
        <name>Mg(2+)</name>
        <dbReference type="ChEBI" id="CHEBI:18420"/>
    </cofactor>
</comment>
<dbReference type="NCBIfam" id="NF006830">
    <property type="entry name" value="PRK09355.1"/>
    <property type="match status" value="1"/>
</dbReference>
<dbReference type="SUPFAM" id="SSF53613">
    <property type="entry name" value="Ribokinase-like"/>
    <property type="match status" value="1"/>
</dbReference>
<keyword evidence="8 11" id="KW-0067">ATP-binding</keyword>
<name>A0AA46TUU4_9LACT</name>
<dbReference type="GO" id="GO:0000287">
    <property type="term" value="F:magnesium ion binding"/>
    <property type="evidence" value="ECO:0007669"/>
    <property type="project" value="UniProtKB-UniRule"/>
</dbReference>
<keyword evidence="5 11" id="KW-0479">Metal-binding</keyword>
<keyword evidence="6 11" id="KW-0547">Nucleotide-binding</keyword>
<dbReference type="GeneID" id="75143791"/>